<dbReference type="InterPro" id="IPR027417">
    <property type="entry name" value="P-loop_NTPase"/>
</dbReference>
<dbReference type="InterPro" id="IPR058031">
    <property type="entry name" value="AAA_lid_NorR"/>
</dbReference>
<dbReference type="CDD" id="cd00009">
    <property type="entry name" value="AAA"/>
    <property type="match status" value="1"/>
</dbReference>
<dbReference type="GO" id="GO:0005524">
    <property type="term" value="F:ATP binding"/>
    <property type="evidence" value="ECO:0007669"/>
    <property type="project" value="UniProtKB-KW"/>
</dbReference>
<dbReference type="SUPFAM" id="SSF52540">
    <property type="entry name" value="P-loop containing nucleoside triphosphate hydrolases"/>
    <property type="match status" value="1"/>
</dbReference>
<dbReference type="GO" id="GO:0043565">
    <property type="term" value="F:sequence-specific DNA binding"/>
    <property type="evidence" value="ECO:0007669"/>
    <property type="project" value="InterPro"/>
</dbReference>
<gene>
    <name evidence="7" type="ORF">Q4490_16955</name>
</gene>
<keyword evidence="1" id="KW-0547">Nucleotide-binding</keyword>
<evidence type="ECO:0000256" key="1">
    <source>
        <dbReference type="ARBA" id="ARBA00022741"/>
    </source>
</evidence>
<evidence type="ECO:0000256" key="5">
    <source>
        <dbReference type="ARBA" id="ARBA00023163"/>
    </source>
</evidence>
<dbReference type="Pfam" id="PF00158">
    <property type="entry name" value="Sigma54_activat"/>
    <property type="match status" value="1"/>
</dbReference>
<dbReference type="Gene3D" id="3.40.50.2300">
    <property type="match status" value="1"/>
</dbReference>
<dbReference type="InterPro" id="IPR002197">
    <property type="entry name" value="HTH_Fis"/>
</dbReference>
<dbReference type="GeneID" id="89455183"/>
<dbReference type="Pfam" id="PF02954">
    <property type="entry name" value="HTH_8"/>
    <property type="match status" value="1"/>
</dbReference>
<feature type="domain" description="Sigma-54 factor interaction" evidence="6">
    <location>
        <begin position="143"/>
        <end position="371"/>
    </location>
</feature>
<dbReference type="EMBL" id="JAUOPG010000014">
    <property type="protein sequence ID" value="MDO6455255.1"/>
    <property type="molecule type" value="Genomic_DNA"/>
</dbReference>
<evidence type="ECO:0000259" key="6">
    <source>
        <dbReference type="PROSITE" id="PS50045"/>
    </source>
</evidence>
<dbReference type="Gene3D" id="3.40.50.300">
    <property type="entry name" value="P-loop containing nucleotide triphosphate hydrolases"/>
    <property type="match status" value="1"/>
</dbReference>
<evidence type="ECO:0000313" key="8">
    <source>
        <dbReference type="Proteomes" id="UP001169862"/>
    </source>
</evidence>
<proteinExistence type="predicted"/>
<sequence>MSTLNFASHALVLLVDDEESRRQTLSAVFGFLGVPHQVMTFVEWFQLSERPSASLAFIGRSQLPVSLEKLMASLRRQDVAASVCLLEAWDDLSQLTDQSRVQLLRVLDEPLNEHSLTDLLHEAHVIQGQSLKAHPDERLFPLLIGQSQAMGQLKQVMSRVVDRDVNVLITGESGTGKELVARSLHDYSKRADQPFVPVNCGAIPPELLESELFGHEKGAFTGAVNARVGRFEMADGGTLFLDEIGDMPLAMQVKLLRVLQERCFERVGGTKTVEVNVRIIAATHKNLESMIAEGDFREDLYYRLNVYPIETPALRDRKDDVILLIQALAKRAEAEGLGRLRFQPSALDSLQRHTWPGNVRELANLIERLAIMHPDGVVGVSELPKKCRHIAEPKPGRYQSQNALHLPDHSLAETLLADTDESFLTAASTDSTDHKAGETMLTLTEQGIDLKRHLEHIEQHLINQALEHTGHVVARAATLLSIRRTTLVEKMRKYGIQRVN</sequence>
<dbReference type="PRINTS" id="PR01590">
    <property type="entry name" value="HTHFIS"/>
</dbReference>
<dbReference type="InterPro" id="IPR025662">
    <property type="entry name" value="Sigma_54_int_dom_ATP-bd_1"/>
</dbReference>
<dbReference type="Gene3D" id="1.10.10.60">
    <property type="entry name" value="Homeodomain-like"/>
    <property type="match status" value="1"/>
</dbReference>
<dbReference type="Pfam" id="PF06490">
    <property type="entry name" value="FleQ"/>
    <property type="match status" value="1"/>
</dbReference>
<dbReference type="InterPro" id="IPR025943">
    <property type="entry name" value="Sigma_54_int_dom_ATP-bd_2"/>
</dbReference>
<dbReference type="InterPro" id="IPR025944">
    <property type="entry name" value="Sigma_54_int_dom_CS"/>
</dbReference>
<dbReference type="PROSITE" id="PS00688">
    <property type="entry name" value="SIGMA54_INTERACT_3"/>
    <property type="match status" value="1"/>
</dbReference>
<dbReference type="PROSITE" id="PS00675">
    <property type="entry name" value="SIGMA54_INTERACT_1"/>
    <property type="match status" value="1"/>
</dbReference>
<keyword evidence="3" id="KW-0805">Transcription regulation</keyword>
<dbReference type="PANTHER" id="PTHR32071:SF117">
    <property type="entry name" value="PTS-DEPENDENT DIHYDROXYACETONE KINASE OPERON REGULATORY PROTEIN-RELATED"/>
    <property type="match status" value="1"/>
</dbReference>
<name>A0AAW7XMF6_9GAMM</name>
<dbReference type="SUPFAM" id="SSF52172">
    <property type="entry name" value="CheY-like"/>
    <property type="match status" value="1"/>
</dbReference>
<evidence type="ECO:0000256" key="2">
    <source>
        <dbReference type="ARBA" id="ARBA00022840"/>
    </source>
</evidence>
<dbReference type="Gene3D" id="1.10.8.60">
    <property type="match status" value="1"/>
</dbReference>
<evidence type="ECO:0000256" key="3">
    <source>
        <dbReference type="ARBA" id="ARBA00023015"/>
    </source>
</evidence>
<dbReference type="InterPro" id="IPR010518">
    <property type="entry name" value="FleQ"/>
</dbReference>
<keyword evidence="4" id="KW-0238">DNA-binding</keyword>
<reference evidence="7" key="1">
    <citation type="submission" date="2023-07" db="EMBL/GenBank/DDBJ databases">
        <title>Genome content predicts the carbon catabolic preferences of heterotrophic bacteria.</title>
        <authorList>
            <person name="Gralka M."/>
        </authorList>
    </citation>
    <scope>NUCLEOTIDE SEQUENCE</scope>
    <source>
        <strain evidence="7">I2M16</strain>
    </source>
</reference>
<evidence type="ECO:0000256" key="4">
    <source>
        <dbReference type="ARBA" id="ARBA00023125"/>
    </source>
</evidence>
<organism evidence="7 8">
    <name type="scientific">Neptunomonas phycophila</name>
    <dbReference type="NCBI Taxonomy" id="1572645"/>
    <lineage>
        <taxon>Bacteria</taxon>
        <taxon>Pseudomonadati</taxon>
        <taxon>Pseudomonadota</taxon>
        <taxon>Gammaproteobacteria</taxon>
        <taxon>Oceanospirillales</taxon>
        <taxon>Oceanospirillaceae</taxon>
        <taxon>Neptunomonas</taxon>
    </lineage>
</organism>
<dbReference type="AlphaFoldDB" id="A0AAW7XMF6"/>
<dbReference type="PROSITE" id="PS50045">
    <property type="entry name" value="SIGMA54_INTERACT_4"/>
    <property type="match status" value="1"/>
</dbReference>
<evidence type="ECO:0000313" key="7">
    <source>
        <dbReference type="EMBL" id="MDO6455255.1"/>
    </source>
</evidence>
<dbReference type="GO" id="GO:0006355">
    <property type="term" value="P:regulation of DNA-templated transcription"/>
    <property type="evidence" value="ECO:0007669"/>
    <property type="project" value="InterPro"/>
</dbReference>
<dbReference type="PROSITE" id="PS00676">
    <property type="entry name" value="SIGMA54_INTERACT_2"/>
    <property type="match status" value="1"/>
</dbReference>
<comment type="caution">
    <text evidence="7">The sequence shown here is derived from an EMBL/GenBank/DDBJ whole genome shotgun (WGS) entry which is preliminary data.</text>
</comment>
<dbReference type="InterPro" id="IPR003593">
    <property type="entry name" value="AAA+_ATPase"/>
</dbReference>
<protein>
    <submittedName>
        <fullName evidence="7">Sigma-54 dependent transcriptional regulator</fullName>
    </submittedName>
</protein>
<dbReference type="InterPro" id="IPR011006">
    <property type="entry name" value="CheY-like_superfamily"/>
</dbReference>
<accession>A0AAW7XMF6</accession>
<keyword evidence="5" id="KW-0804">Transcription</keyword>
<dbReference type="Pfam" id="PF25601">
    <property type="entry name" value="AAA_lid_14"/>
    <property type="match status" value="1"/>
</dbReference>
<dbReference type="RefSeq" id="WP_075171256.1">
    <property type="nucleotide sequence ID" value="NZ_CAXHZV010000024.1"/>
</dbReference>
<dbReference type="FunFam" id="3.40.50.300:FF:000006">
    <property type="entry name" value="DNA-binding transcriptional regulator NtrC"/>
    <property type="match status" value="1"/>
</dbReference>
<dbReference type="SUPFAM" id="SSF46689">
    <property type="entry name" value="Homeodomain-like"/>
    <property type="match status" value="1"/>
</dbReference>
<dbReference type="SMART" id="SM00382">
    <property type="entry name" value="AAA"/>
    <property type="match status" value="1"/>
</dbReference>
<dbReference type="InterPro" id="IPR009057">
    <property type="entry name" value="Homeodomain-like_sf"/>
</dbReference>
<dbReference type="InterPro" id="IPR002078">
    <property type="entry name" value="Sigma_54_int"/>
</dbReference>
<keyword evidence="2" id="KW-0067">ATP-binding</keyword>
<dbReference type="PANTHER" id="PTHR32071">
    <property type="entry name" value="TRANSCRIPTIONAL REGULATORY PROTEIN"/>
    <property type="match status" value="1"/>
</dbReference>
<dbReference type="Proteomes" id="UP001169862">
    <property type="component" value="Unassembled WGS sequence"/>
</dbReference>